<dbReference type="InterPro" id="IPR013103">
    <property type="entry name" value="RVT_2"/>
</dbReference>
<reference evidence="2" key="1">
    <citation type="submission" date="2018-02" db="EMBL/GenBank/DDBJ databases">
        <title>Rhizophora mucronata_Transcriptome.</title>
        <authorList>
            <person name="Meera S.P."/>
            <person name="Sreeshan A."/>
            <person name="Augustine A."/>
        </authorList>
    </citation>
    <scope>NUCLEOTIDE SEQUENCE</scope>
    <source>
        <tissue evidence="2">Leaf</tissue>
    </source>
</reference>
<proteinExistence type="predicted"/>
<dbReference type="AlphaFoldDB" id="A0A2P2NHE3"/>
<dbReference type="Pfam" id="PF07727">
    <property type="entry name" value="RVT_2"/>
    <property type="match status" value="1"/>
</dbReference>
<evidence type="ECO:0000313" key="2">
    <source>
        <dbReference type="EMBL" id="MBX41918.1"/>
    </source>
</evidence>
<accession>A0A2P2NHE3</accession>
<sequence length="83" mass="9788">MLVTSSSKPLINHFKDQMKRVFEMTNLGFKMIDLSEMSFFFFFGMENQQGSDGIFINQMKYVIELLIKYNMINCKFVLTPLNL</sequence>
<organism evidence="2">
    <name type="scientific">Rhizophora mucronata</name>
    <name type="common">Asiatic mangrove</name>
    <dbReference type="NCBI Taxonomy" id="61149"/>
    <lineage>
        <taxon>Eukaryota</taxon>
        <taxon>Viridiplantae</taxon>
        <taxon>Streptophyta</taxon>
        <taxon>Embryophyta</taxon>
        <taxon>Tracheophyta</taxon>
        <taxon>Spermatophyta</taxon>
        <taxon>Magnoliopsida</taxon>
        <taxon>eudicotyledons</taxon>
        <taxon>Gunneridae</taxon>
        <taxon>Pentapetalae</taxon>
        <taxon>rosids</taxon>
        <taxon>fabids</taxon>
        <taxon>Malpighiales</taxon>
        <taxon>Rhizophoraceae</taxon>
        <taxon>Rhizophora</taxon>
    </lineage>
</organism>
<evidence type="ECO:0000259" key="1">
    <source>
        <dbReference type="Pfam" id="PF07727"/>
    </source>
</evidence>
<feature type="domain" description="Reverse transcriptase Ty1/copia-type" evidence="1">
    <location>
        <begin position="1"/>
        <end position="81"/>
    </location>
</feature>
<protein>
    <recommendedName>
        <fullName evidence="1">Reverse transcriptase Ty1/copia-type domain-containing protein</fullName>
    </recommendedName>
</protein>
<name>A0A2P2NHE3_RHIMU</name>
<dbReference type="EMBL" id="GGEC01061434">
    <property type="protein sequence ID" value="MBX41918.1"/>
    <property type="molecule type" value="Transcribed_RNA"/>
</dbReference>